<feature type="compositionally biased region" description="Low complexity" evidence="1">
    <location>
        <begin position="586"/>
        <end position="634"/>
    </location>
</feature>
<name>A0A395SXB2_9HYPO</name>
<keyword evidence="4" id="KW-1185">Reference proteome</keyword>
<keyword evidence="2" id="KW-0732">Signal</keyword>
<dbReference type="Proteomes" id="UP000266234">
    <property type="component" value="Unassembled WGS sequence"/>
</dbReference>
<keyword evidence="3" id="KW-0648">Protein biosynthesis</keyword>
<dbReference type="AlphaFoldDB" id="A0A395SXB2"/>
<feature type="chain" id="PRO_5017279489" evidence="2">
    <location>
        <begin position="21"/>
        <end position="808"/>
    </location>
</feature>
<protein>
    <submittedName>
        <fullName evidence="3">Translation initiation factor if-2</fullName>
    </submittedName>
</protein>
<evidence type="ECO:0000313" key="3">
    <source>
        <dbReference type="EMBL" id="RGP77124.1"/>
    </source>
</evidence>
<gene>
    <name evidence="3" type="ORF">FLONG3_4639</name>
</gene>
<reference evidence="3 4" key="1">
    <citation type="journal article" date="2018" name="PLoS Pathog.">
        <title>Evolution of structural diversity of trichothecenes, a family of toxins produced by plant pathogenic and entomopathogenic fungi.</title>
        <authorList>
            <person name="Proctor R.H."/>
            <person name="McCormick S.P."/>
            <person name="Kim H.S."/>
            <person name="Cardoza R.E."/>
            <person name="Stanley A.M."/>
            <person name="Lindo L."/>
            <person name="Kelly A."/>
            <person name="Brown D.W."/>
            <person name="Lee T."/>
            <person name="Vaughan M.M."/>
            <person name="Alexander N.J."/>
            <person name="Busman M."/>
            <person name="Gutierrez S."/>
        </authorList>
    </citation>
    <scope>NUCLEOTIDE SEQUENCE [LARGE SCALE GENOMIC DNA]</scope>
    <source>
        <strain evidence="3 4">NRRL 20695</strain>
    </source>
</reference>
<dbReference type="STRING" id="694270.A0A395SXB2"/>
<proteinExistence type="predicted"/>
<feature type="signal peptide" evidence="2">
    <location>
        <begin position="1"/>
        <end position="20"/>
    </location>
</feature>
<dbReference type="GO" id="GO:0003743">
    <property type="term" value="F:translation initiation factor activity"/>
    <property type="evidence" value="ECO:0007669"/>
    <property type="project" value="UniProtKB-KW"/>
</dbReference>
<dbReference type="EMBL" id="PXOG01000100">
    <property type="protein sequence ID" value="RGP77124.1"/>
    <property type="molecule type" value="Genomic_DNA"/>
</dbReference>
<organism evidence="3 4">
    <name type="scientific">Fusarium longipes</name>
    <dbReference type="NCBI Taxonomy" id="694270"/>
    <lineage>
        <taxon>Eukaryota</taxon>
        <taxon>Fungi</taxon>
        <taxon>Dikarya</taxon>
        <taxon>Ascomycota</taxon>
        <taxon>Pezizomycotina</taxon>
        <taxon>Sordariomycetes</taxon>
        <taxon>Hypocreomycetidae</taxon>
        <taxon>Hypocreales</taxon>
        <taxon>Nectriaceae</taxon>
        <taxon>Fusarium</taxon>
    </lineage>
</organism>
<dbReference type="Gene3D" id="2.60.120.260">
    <property type="entry name" value="Galactose-binding domain-like"/>
    <property type="match status" value="1"/>
</dbReference>
<keyword evidence="3" id="KW-0396">Initiation factor</keyword>
<accession>A0A395SXB2</accession>
<evidence type="ECO:0000256" key="2">
    <source>
        <dbReference type="SAM" id="SignalP"/>
    </source>
</evidence>
<feature type="region of interest" description="Disordered" evidence="1">
    <location>
        <begin position="229"/>
        <end position="634"/>
    </location>
</feature>
<feature type="compositionally biased region" description="Low complexity" evidence="1">
    <location>
        <begin position="28"/>
        <end position="44"/>
    </location>
</feature>
<evidence type="ECO:0000256" key="1">
    <source>
        <dbReference type="SAM" id="MobiDB-lite"/>
    </source>
</evidence>
<evidence type="ECO:0000313" key="4">
    <source>
        <dbReference type="Proteomes" id="UP000266234"/>
    </source>
</evidence>
<feature type="compositionally biased region" description="Polar residues" evidence="1">
    <location>
        <begin position="236"/>
        <end position="415"/>
    </location>
</feature>
<sequence>MRSFVALAALALTAADLASAGPCKPRPTTTAATETTTAGSEATTLPDPPTDEPIVNSCQGGGMTDLTVFNLEGDVQPNGQDGFTKDGSPDTACAQLSAQSTGPDRKRQNAGNVAAIGQNLSGLNTRTKYTIQFYYRVFTSPSGSTACTLEAFIGDTQFYNTGIFANGASVSYNQVLVSTSVPASEGELNIKTTCANGGSASVLIDSIFISNQVTPENIGNYQLDFGDGQVREPVNTPATTVGTQMPTTQAGAVSTEAAQPTSAAQGGEETSQATQGSGSQPTSATQGSGSDATTVSQGSGSQPTSATQGSGSDATTVSQGSGSQPSTVSQGSGSDATTETQGSGSQPTSVSQGSGSDATTVSQGSGSDATTVSEGSGSQPTSATQDSGSDVTTAASEPTSATQGPGSDVTTASADSTETSVSQGSQSSGSASEQTEATSVAPTTTAPAGTDSTSTAPVEGSNESTTVSADAESTVSANAESTTVSVDAQSTTASVDAETTVSVDAQSTTASVDAETTVSADAESTTVSADAQSTTASVDAETTVSADAESTTVSADAQSTTASVDAESTTVSADAESTTVSADAESTTVSADAQSTTTAATITESTSAPAITESTSATSSSTPDETTTSSSSEATEVFVARAEPARTECPNAASVVANGGFEAFDQEWTFSGSAAAVADKDLGSTARTIGAGGVGFVGPDTGSFSQTISNLEVGNSYFINYAYFIASGEGLPANECTIKVTLGTVEVETFDPFQDSEAWNNYRNRIHQITPSEAESILSFELICQSQDNAFTLMMDNVDLVRCDVQQN</sequence>
<comment type="caution">
    <text evidence="3">The sequence shown here is derived from an EMBL/GenBank/DDBJ whole genome shotgun (WGS) entry which is preliminary data.</text>
</comment>
<feature type="compositionally biased region" description="Polar residues" evidence="1">
    <location>
        <begin position="461"/>
        <end position="585"/>
    </location>
</feature>
<dbReference type="OrthoDB" id="5105532at2759"/>
<feature type="region of interest" description="Disordered" evidence="1">
    <location>
        <begin position="74"/>
        <end position="110"/>
    </location>
</feature>
<feature type="compositionally biased region" description="Low complexity" evidence="1">
    <location>
        <begin position="416"/>
        <end position="457"/>
    </location>
</feature>
<feature type="region of interest" description="Disordered" evidence="1">
    <location>
        <begin position="19"/>
        <end position="59"/>
    </location>
</feature>